<dbReference type="Pfam" id="PF01751">
    <property type="entry name" value="Toprim"/>
    <property type="match status" value="1"/>
</dbReference>
<dbReference type="NCBIfam" id="NF004189">
    <property type="entry name" value="PRK05644.1"/>
    <property type="match status" value="1"/>
</dbReference>
<dbReference type="GO" id="GO:0003918">
    <property type="term" value="F:DNA topoisomerase type II (double strand cut, ATP-hydrolyzing) activity"/>
    <property type="evidence" value="ECO:0007669"/>
    <property type="project" value="UniProtKB-UniRule"/>
</dbReference>
<dbReference type="Gene3D" id="3.30.565.10">
    <property type="entry name" value="Histidine kinase-like ATPase, C-terminal domain"/>
    <property type="match status" value="1"/>
</dbReference>
<dbReference type="PROSITE" id="PS50880">
    <property type="entry name" value="TOPRIM"/>
    <property type="match status" value="1"/>
</dbReference>
<gene>
    <name evidence="11 13" type="primary">gyrB</name>
    <name evidence="13" type="ORF">CVIC8964_0003</name>
</gene>
<feature type="site" description="Interaction with DNA" evidence="11">
    <location>
        <position position="456"/>
    </location>
</feature>
<feature type="binding site" evidence="11">
    <location>
        <position position="431"/>
    </location>
    <ligand>
        <name>Mg(2+)</name>
        <dbReference type="ChEBI" id="CHEBI:18420"/>
        <label>1</label>
        <note>catalytic</note>
    </ligand>
</feature>
<dbReference type="Pfam" id="PF21249">
    <property type="entry name" value="GyrB_hook"/>
    <property type="match status" value="1"/>
</dbReference>
<comment type="subcellular location">
    <subcellularLocation>
        <location evidence="11">Cytoplasm</location>
    </subcellularLocation>
</comment>
<keyword evidence="3 11" id="KW-0963">Cytoplasm</keyword>
<dbReference type="Pfam" id="PF02518">
    <property type="entry name" value="HATPase_c"/>
    <property type="match status" value="1"/>
</dbReference>
<reference evidence="13 14" key="1">
    <citation type="journal article" date="2017" name="Genome Biol. Evol.">
        <title>Comparative Genomic Analysis Identifies a Campylobacter Clade Deficient in Selenium Metabolism.</title>
        <authorList>
            <person name="Miller W.G."/>
            <person name="Yee E."/>
            <person name="Lopes B.S."/>
            <person name="Chapman M.H."/>
            <person name="Huynh S."/>
            <person name="Bono J.L."/>
            <person name="Parker C.T."/>
            <person name="Strachan N.J.C."/>
            <person name="Forbes K.J."/>
        </authorList>
    </citation>
    <scope>NUCLEOTIDE SEQUENCE [LARGE SCALE GENOMIC DNA]</scope>
    <source>
        <strain evidence="13 14">RM8964</strain>
    </source>
</reference>
<evidence type="ECO:0000313" key="13">
    <source>
        <dbReference type="EMBL" id="ARR01454.1"/>
    </source>
</evidence>
<dbReference type="FunFam" id="3.30.230.10:FF:000005">
    <property type="entry name" value="DNA gyrase subunit B"/>
    <property type="match status" value="1"/>
</dbReference>
<dbReference type="EMBL" id="CP018791">
    <property type="protein sequence ID" value="ARR01454.1"/>
    <property type="molecule type" value="Genomic_DNA"/>
</dbReference>
<protein>
    <recommendedName>
        <fullName evidence="11">DNA gyrase subunit B</fullName>
        <ecNumber evidence="11">5.6.2.2</ecNumber>
    </recommendedName>
</protein>
<dbReference type="Proteomes" id="UP000194265">
    <property type="component" value="Chromosome"/>
</dbReference>
<dbReference type="InterPro" id="IPR000565">
    <property type="entry name" value="Topo_IIA_B"/>
</dbReference>
<evidence type="ECO:0000259" key="12">
    <source>
        <dbReference type="PROSITE" id="PS50880"/>
    </source>
</evidence>
<dbReference type="EC" id="5.6.2.2" evidence="11"/>
<evidence type="ECO:0000256" key="9">
    <source>
        <dbReference type="ARBA" id="ARBA00023125"/>
    </source>
</evidence>
<keyword evidence="9" id="KW-0238">DNA-binding</keyword>
<dbReference type="FunFam" id="3.40.50.670:FF:000001">
    <property type="entry name" value="DNA topoisomerase 2"/>
    <property type="match status" value="1"/>
</dbReference>
<comment type="cofactor">
    <cofactor evidence="11">
        <name>Mg(2+)</name>
        <dbReference type="ChEBI" id="CHEBI:18420"/>
    </cofactor>
    <cofactor evidence="11">
        <name>Mn(2+)</name>
        <dbReference type="ChEBI" id="CHEBI:29035"/>
    </cofactor>
    <cofactor evidence="11">
        <name>Ca(2+)</name>
        <dbReference type="ChEBI" id="CHEBI:29108"/>
    </cofactor>
    <text evidence="11">Binds two Mg(2+) per subunit. The magnesium ions form salt bridges with both the protein and the DNA. Can also accept other divalent metal cations, such as Mn(2+) or Ca(2+).</text>
</comment>
<evidence type="ECO:0000256" key="1">
    <source>
        <dbReference type="ARBA" id="ARBA00000185"/>
    </source>
</evidence>
<dbReference type="PRINTS" id="PR01159">
    <property type="entry name" value="DNAGYRASEB"/>
</dbReference>
<dbReference type="GO" id="GO:0005524">
    <property type="term" value="F:ATP binding"/>
    <property type="evidence" value="ECO:0007669"/>
    <property type="project" value="UniProtKB-UniRule"/>
</dbReference>
<keyword evidence="6 11" id="KW-0067">ATP-binding</keyword>
<comment type="catalytic activity">
    <reaction evidence="1 11">
        <text>ATP-dependent breakage, passage and rejoining of double-stranded DNA.</text>
        <dbReference type="EC" id="5.6.2.2"/>
    </reaction>
</comment>
<dbReference type="InterPro" id="IPR018522">
    <property type="entry name" value="TopoIIA_CS"/>
</dbReference>
<accession>A0A1X9SYU7</accession>
<dbReference type="Gene3D" id="3.40.50.670">
    <property type="match status" value="2"/>
</dbReference>
<dbReference type="InterPro" id="IPR003594">
    <property type="entry name" value="HATPase_dom"/>
</dbReference>
<dbReference type="GO" id="GO:0006265">
    <property type="term" value="P:DNA topological change"/>
    <property type="evidence" value="ECO:0007669"/>
    <property type="project" value="UniProtKB-UniRule"/>
</dbReference>
<dbReference type="NCBIfam" id="NF011501">
    <property type="entry name" value="PRK14939.1"/>
    <property type="match status" value="1"/>
</dbReference>
<dbReference type="GO" id="GO:0005694">
    <property type="term" value="C:chromosome"/>
    <property type="evidence" value="ECO:0007669"/>
    <property type="project" value="InterPro"/>
</dbReference>
<sequence length="780" mass="87666">MQTNQNLDEQMKKDYGAGNIKVLKGLEAVRKRPGMYIGDTNINGLHHMIYEVVDNSIDEAMAGHCDTIDIELTTDGSAIITDNGRGIPVDIHPTENISAATVVLTVLHAGGKFDKDTYKVSGGLHGVGVSVVNALSKKLVLNIKRDGKLHRQEFAAGIPQTDLEVIKTTNRTGTSVEFWPDETIFEVTQFDRDILAKRFKELAYLNPKITINFKDQRDGFKESYHFEGGLESFVTDMNKSNPVSKAVSFSGGEDDVIVDFALLYNETYSENLLSFVNNIKTPDGGTHEAGFRAGLTRAITNYIAANASAREKDTKITGDDIREGLIAVVSVKVPEPQFEGQTKGKLGSSYVKPIVQKMSFEVLCKYFEENPNEAKAIMNKALMAARGREAAKKARDLTRKKDSLNSVGTLPGKLADCQSKDPSESEIYLVEGDSAGGSAKQGRDRVFQAILPLRGKILNVEKSRLDKILKSEEIKNMITAFGCGIGDEFDASKLRYHKIIIMTDADVDGSHIQTLLLTFFFRFLTPIIENGNVYLAQPPLYRYKKGKKEIYLKDEKALNEFLIETGIESEDFEGIGNNDLIDYLKLISAYRTVLNELKKRFNVLTAIRYMIENPDIISKEFKELFEIIKSELESQNYNILNSYVNEDEIRIYVQTPNGLEELIINDSLFVNPLYIEAVHIYSKMRERDIDLDGDPLEVLENIEKSAKKGAYIQRYKGLGEMNPDQLWETTMNPENRRLLKIDVKDMQSASGVFELFMGDEVEPRREYIQAHAKDVKHLDV</sequence>
<organism evidence="13 14">
    <name type="scientific">Campylobacter vicugnae</name>
    <dbReference type="NCBI Taxonomy" id="1660076"/>
    <lineage>
        <taxon>Bacteria</taxon>
        <taxon>Pseudomonadati</taxon>
        <taxon>Campylobacterota</taxon>
        <taxon>Epsilonproteobacteria</taxon>
        <taxon>Campylobacterales</taxon>
        <taxon>Campylobacteraceae</taxon>
        <taxon>Campylobacter</taxon>
    </lineage>
</organism>
<keyword evidence="7 11" id="KW-0460">Magnesium</keyword>
<dbReference type="GO" id="GO:0005737">
    <property type="term" value="C:cytoplasm"/>
    <property type="evidence" value="ECO:0007669"/>
    <property type="project" value="UniProtKB-SubCell"/>
</dbReference>
<dbReference type="InterPro" id="IPR001241">
    <property type="entry name" value="Topo_IIA"/>
</dbReference>
<dbReference type="InterPro" id="IPR049353">
    <property type="entry name" value="GyrB_hook"/>
</dbReference>
<dbReference type="InterPro" id="IPR036890">
    <property type="entry name" value="HATPase_C_sf"/>
</dbReference>
<evidence type="ECO:0000256" key="8">
    <source>
        <dbReference type="ARBA" id="ARBA00023029"/>
    </source>
</evidence>
<dbReference type="InterPro" id="IPR006171">
    <property type="entry name" value="TOPRIM_dom"/>
</dbReference>
<dbReference type="STRING" id="1660074.CVIC8964_0003"/>
<dbReference type="PROSITE" id="PS00177">
    <property type="entry name" value="TOPOISOMERASE_II"/>
    <property type="match status" value="1"/>
</dbReference>
<evidence type="ECO:0000256" key="3">
    <source>
        <dbReference type="ARBA" id="ARBA00022490"/>
    </source>
</evidence>
<evidence type="ECO:0000256" key="10">
    <source>
        <dbReference type="ARBA" id="ARBA00023235"/>
    </source>
</evidence>
<evidence type="ECO:0000256" key="5">
    <source>
        <dbReference type="ARBA" id="ARBA00022741"/>
    </source>
</evidence>
<dbReference type="HAMAP" id="MF_01898">
    <property type="entry name" value="GyrB"/>
    <property type="match status" value="1"/>
</dbReference>
<dbReference type="SUPFAM" id="SSF54211">
    <property type="entry name" value="Ribosomal protein S5 domain 2-like"/>
    <property type="match status" value="1"/>
</dbReference>
<comment type="similarity">
    <text evidence="2 11">Belongs to the type II topoisomerase GyrB family.</text>
</comment>
<evidence type="ECO:0000256" key="4">
    <source>
        <dbReference type="ARBA" id="ARBA00022723"/>
    </source>
</evidence>
<comment type="function">
    <text evidence="11">A type II topoisomerase that negatively supercoils closed circular double-stranded (ds) DNA in an ATP-dependent manner to modulate DNA topology and maintain chromosomes in an underwound state. Negative supercoiling favors strand separation, and DNA replication, transcription, recombination and repair, all of which involve strand separation. Also able to catalyze the interconversion of other topological isomers of dsDNA rings, including catenanes and knotted rings. Type II topoisomerases break and join 2 DNA strands simultaneously in an ATP-dependent manner.</text>
</comment>
<comment type="subunit">
    <text evidence="11">Heterotetramer, composed of two GyrA and two GyrB chains. In the heterotetramer, GyrA contains the active site tyrosine that forms a transient covalent intermediate with DNA, while GyrB binds cofactors and catalyzes ATP hydrolysis.</text>
</comment>
<evidence type="ECO:0000313" key="14">
    <source>
        <dbReference type="Proteomes" id="UP000194265"/>
    </source>
</evidence>
<dbReference type="NCBIfam" id="TIGR01059">
    <property type="entry name" value="gyrB"/>
    <property type="match status" value="1"/>
</dbReference>
<evidence type="ECO:0000256" key="7">
    <source>
        <dbReference type="ARBA" id="ARBA00022842"/>
    </source>
</evidence>
<dbReference type="SUPFAM" id="SSF56719">
    <property type="entry name" value="Type II DNA topoisomerase"/>
    <property type="match status" value="1"/>
</dbReference>
<dbReference type="InterPro" id="IPR014721">
    <property type="entry name" value="Ribsml_uS5_D2-typ_fold_subgr"/>
</dbReference>
<dbReference type="GO" id="GO:0006261">
    <property type="term" value="P:DNA-templated DNA replication"/>
    <property type="evidence" value="ECO:0007669"/>
    <property type="project" value="UniProtKB-UniRule"/>
</dbReference>
<dbReference type="Gene3D" id="3.30.230.10">
    <property type="match status" value="1"/>
</dbReference>
<keyword evidence="8 11" id="KW-0799">Topoisomerase</keyword>
<dbReference type="FunFam" id="3.30.565.10:FF:000002">
    <property type="entry name" value="DNA gyrase subunit B"/>
    <property type="match status" value="1"/>
</dbReference>
<evidence type="ECO:0000256" key="6">
    <source>
        <dbReference type="ARBA" id="ARBA00022840"/>
    </source>
</evidence>
<dbReference type="PANTHER" id="PTHR45866">
    <property type="entry name" value="DNA GYRASE/TOPOISOMERASE SUBUNIT B"/>
    <property type="match status" value="1"/>
</dbReference>
<dbReference type="CDD" id="cd00822">
    <property type="entry name" value="TopoII_Trans_DNA_gyrase"/>
    <property type="match status" value="1"/>
</dbReference>
<feature type="binding site" evidence="11">
    <location>
        <position position="506"/>
    </location>
    <ligand>
        <name>Mg(2+)</name>
        <dbReference type="ChEBI" id="CHEBI:18420"/>
        <label>2</label>
    </ligand>
</feature>
<dbReference type="InterPro" id="IPR020568">
    <property type="entry name" value="Ribosomal_Su5_D2-typ_SF"/>
</dbReference>
<feature type="domain" description="Toprim" evidence="12">
    <location>
        <begin position="425"/>
        <end position="539"/>
    </location>
</feature>
<dbReference type="InterPro" id="IPR013760">
    <property type="entry name" value="Topo_IIA-like_dom_sf"/>
</dbReference>
<keyword evidence="5 11" id="KW-0547">Nucleotide-binding</keyword>
<dbReference type="Pfam" id="PF00204">
    <property type="entry name" value="DNA_gyraseB"/>
    <property type="match status" value="1"/>
</dbReference>
<dbReference type="GO" id="GO:0046872">
    <property type="term" value="F:metal ion binding"/>
    <property type="evidence" value="ECO:0007669"/>
    <property type="project" value="UniProtKB-KW"/>
</dbReference>
<dbReference type="InterPro" id="IPR002288">
    <property type="entry name" value="DNA_gyrase_B_C"/>
</dbReference>
<dbReference type="CDD" id="cd16928">
    <property type="entry name" value="HATPase_GyrB-like"/>
    <property type="match status" value="1"/>
</dbReference>
<dbReference type="PRINTS" id="PR00418">
    <property type="entry name" value="TPI2FAMILY"/>
</dbReference>
<evidence type="ECO:0000256" key="11">
    <source>
        <dbReference type="HAMAP-Rule" id="MF_01898"/>
    </source>
</evidence>
<dbReference type="Pfam" id="PF00986">
    <property type="entry name" value="DNA_gyraseB_C"/>
    <property type="match status" value="1"/>
</dbReference>
<dbReference type="AlphaFoldDB" id="A0A1X9SYU7"/>
<feature type="binding site" evidence="11">
    <location>
        <position position="504"/>
    </location>
    <ligand>
        <name>Mg(2+)</name>
        <dbReference type="ChEBI" id="CHEBI:18420"/>
        <label>1</label>
        <note>catalytic</note>
    </ligand>
</feature>
<evidence type="ECO:0000256" key="2">
    <source>
        <dbReference type="ARBA" id="ARBA00010708"/>
    </source>
</evidence>
<dbReference type="InterPro" id="IPR011557">
    <property type="entry name" value="GyrB"/>
</dbReference>
<dbReference type="GO" id="GO:0003677">
    <property type="term" value="F:DNA binding"/>
    <property type="evidence" value="ECO:0007669"/>
    <property type="project" value="UniProtKB-KW"/>
</dbReference>
<keyword evidence="10 11" id="KW-0413">Isomerase</keyword>
<keyword evidence="4 11" id="KW-0479">Metal-binding</keyword>
<dbReference type="SMART" id="SM00387">
    <property type="entry name" value="HATPase_c"/>
    <property type="match status" value="1"/>
</dbReference>
<feature type="binding site" evidence="11">
    <location>
        <position position="504"/>
    </location>
    <ligand>
        <name>Mg(2+)</name>
        <dbReference type="ChEBI" id="CHEBI:18420"/>
        <label>2</label>
    </ligand>
</feature>
<feature type="site" description="Interaction with DNA" evidence="11">
    <location>
        <position position="459"/>
    </location>
</feature>
<dbReference type="InterPro" id="IPR013506">
    <property type="entry name" value="Topo_IIA_bsu_dom2"/>
</dbReference>
<dbReference type="SUPFAM" id="SSF55874">
    <property type="entry name" value="ATPase domain of HSP90 chaperone/DNA topoisomerase II/histidine kinase"/>
    <property type="match status" value="1"/>
</dbReference>
<dbReference type="PANTHER" id="PTHR45866:SF1">
    <property type="entry name" value="DNA GYRASE SUBUNIT B, MITOCHONDRIAL"/>
    <property type="match status" value="1"/>
</dbReference>
<proteinExistence type="inferred from homology"/>
<dbReference type="SMART" id="SM00433">
    <property type="entry name" value="TOP2c"/>
    <property type="match status" value="1"/>
</dbReference>
<dbReference type="InterPro" id="IPR013759">
    <property type="entry name" value="Topo_IIA_B_C"/>
</dbReference>
<comment type="miscellaneous">
    <text evidence="11">Few gyrases are as efficient as E.coli at forming negative supercoils. Not all organisms have 2 type II topoisomerases; in organisms with a single type II topoisomerase this enzyme also has to decatenate newly replicated chromosomes.</text>
</comment>
<name>A0A1X9SYU7_9BACT</name>